<sequence>MIRHLHGMEAHSKASYDWLDYLEIRFCLRFGEFTNWDLAGQVRQELAAKTEKLSDYLVPPDTSKTTILVSGFRSVSSRGHVVGWKL</sequence>
<evidence type="ECO:0000313" key="2">
    <source>
        <dbReference type="Proteomes" id="UP000596276"/>
    </source>
</evidence>
<dbReference type="Proteomes" id="UP000596276">
    <property type="component" value="Chromosome 3"/>
</dbReference>
<keyword evidence="2" id="KW-1185">Reference proteome</keyword>
<evidence type="ECO:0000313" key="1">
    <source>
        <dbReference type="EMBL" id="QRD86341.1"/>
    </source>
</evidence>
<dbReference type="VEuPathDB" id="FungiDB:F9C07_7191"/>
<protein>
    <submittedName>
        <fullName evidence="1">Uncharacterized protein</fullName>
    </submittedName>
</protein>
<dbReference type="AlphaFoldDB" id="A0A7U2MME3"/>
<dbReference type="EMBL" id="CP044620">
    <property type="protein sequence ID" value="QRD86341.1"/>
    <property type="molecule type" value="Genomic_DNA"/>
</dbReference>
<name>A0A7U2MME3_ASPFN</name>
<gene>
    <name evidence="1" type="ORF">F9C07_7191</name>
</gene>
<proteinExistence type="predicted"/>
<reference evidence="2" key="1">
    <citation type="journal article" date="2021" name="G3 (Bethesda)">
        <title>Chromosome assembled and annotated genome sequence of Aspergillus flavus NRRL 3357.</title>
        <authorList>
            <person name="Skerker J.M."/>
            <person name="Pianalto K.M."/>
            <person name="Mondo S.J."/>
            <person name="Yang K."/>
            <person name="Arkin A.P."/>
            <person name="Keller N.P."/>
            <person name="Grigoriev I.V."/>
            <person name="Louise Glass N.L."/>
        </authorList>
    </citation>
    <scope>NUCLEOTIDE SEQUENCE [LARGE SCALE GENOMIC DNA]</scope>
    <source>
        <strain evidence="2">ATCC 200026 / FGSC A1120 / IAM 13836 / NRRL 3357 / JCM 12722 / SRRC 167</strain>
    </source>
</reference>
<organism evidence="1 2">
    <name type="scientific">Aspergillus flavus (strain ATCC 200026 / FGSC A1120 / IAM 13836 / NRRL 3357 / JCM 12722 / SRRC 167)</name>
    <dbReference type="NCBI Taxonomy" id="332952"/>
    <lineage>
        <taxon>Eukaryota</taxon>
        <taxon>Fungi</taxon>
        <taxon>Dikarya</taxon>
        <taxon>Ascomycota</taxon>
        <taxon>Pezizomycotina</taxon>
        <taxon>Eurotiomycetes</taxon>
        <taxon>Eurotiomycetidae</taxon>
        <taxon>Eurotiales</taxon>
        <taxon>Aspergillaceae</taxon>
        <taxon>Aspergillus</taxon>
        <taxon>Aspergillus subgen. Circumdati</taxon>
    </lineage>
</organism>
<accession>A0A7U2MME3</accession>